<dbReference type="GO" id="GO:0005874">
    <property type="term" value="C:microtubule"/>
    <property type="evidence" value="ECO:0007669"/>
    <property type="project" value="UniProtKB-KW"/>
</dbReference>
<dbReference type="InterPro" id="IPR021133">
    <property type="entry name" value="HEAT_type_2"/>
</dbReference>
<dbReference type="SUPFAM" id="SSF48371">
    <property type="entry name" value="ARM repeat"/>
    <property type="match status" value="1"/>
</dbReference>
<evidence type="ECO:0000256" key="9">
    <source>
        <dbReference type="PROSITE-ProRule" id="PRU00103"/>
    </source>
</evidence>
<evidence type="ECO:0000256" key="5">
    <source>
        <dbReference type="ARBA" id="ARBA00022701"/>
    </source>
</evidence>
<keyword evidence="13" id="KW-1185">Reference proteome</keyword>
<dbReference type="InterPro" id="IPR024395">
    <property type="entry name" value="CLASP_N_dom"/>
</dbReference>
<dbReference type="SMART" id="SM01349">
    <property type="entry name" value="TOG"/>
    <property type="match status" value="1"/>
</dbReference>
<dbReference type="OrthoDB" id="46159at2759"/>
<feature type="compositionally biased region" description="Low complexity" evidence="10">
    <location>
        <begin position="256"/>
        <end position="274"/>
    </location>
</feature>
<feature type="compositionally biased region" description="Basic residues" evidence="10">
    <location>
        <begin position="400"/>
        <end position="409"/>
    </location>
</feature>
<feature type="domain" description="TOG" evidence="11">
    <location>
        <begin position="4"/>
        <end position="243"/>
    </location>
</feature>
<sequence>MAADSPATLQYQIDCLRDSLCQPETEDSWNKIARAIESLSTLCVENSEEYHSVVTSSVRSLSRPITSAMVSERTRLSGTAVDFVGSIATSLERNFESLAPVFIPSLLLLCSRANKVFVNRAKACLSIIIEMTQLASLLPYFVQAVKDKSATLRLAAAEAGLACLNSCNPQDLEKESRIRDMESMIRSTAKDASADVRKVGKKLFQAFQALMPDRVPAFAAPLSPTMRKYLELPAGPVHKQSQPNLRTLVKSKSHAHLSSSTSALSRSTSPTLSSVGQRPVPERPASSMSRAPPVPSHGISRLRNEMGPPALPHTRSQPSHPTRPMSTLSRSASAMERPKSVIMPSVKAMREPIGLSSSDFPAAVPRPRVAGAIRVRPESIHGMPSTAMSPSWQGVYLPPSRRRQRKRNTTHSCPSDLCLLWTPLWLRRRPSGPWIMARGIRRLPLQFLGRARRRRPEADAEDYGEADNVGQGGLRDAKDRASAASKPSVSRQASATIQPGSRFAPSRSASSSHAPSVKSSSPAEEEVAASQRRTQRPHLPPRTSRRIR</sequence>
<feature type="compositionally biased region" description="Polar residues" evidence="10">
    <location>
        <begin position="485"/>
        <end position="498"/>
    </location>
</feature>
<keyword evidence="5" id="KW-0493">Microtubule</keyword>
<keyword evidence="7" id="KW-0131">Cell cycle</keyword>
<evidence type="ECO:0000256" key="6">
    <source>
        <dbReference type="ARBA" id="ARBA00022737"/>
    </source>
</evidence>
<dbReference type="STRING" id="97359.A0A550C3M8"/>
<evidence type="ECO:0000256" key="3">
    <source>
        <dbReference type="ARBA" id="ARBA00022490"/>
    </source>
</evidence>
<keyword evidence="8" id="KW-0206">Cytoskeleton</keyword>
<dbReference type="Gene3D" id="1.25.10.10">
    <property type="entry name" value="Leucine-rich Repeat Variant"/>
    <property type="match status" value="1"/>
</dbReference>
<dbReference type="GO" id="GO:0051301">
    <property type="term" value="P:cell division"/>
    <property type="evidence" value="ECO:0007669"/>
    <property type="project" value="UniProtKB-KW"/>
</dbReference>
<dbReference type="Proteomes" id="UP000320762">
    <property type="component" value="Unassembled WGS sequence"/>
</dbReference>
<evidence type="ECO:0000313" key="13">
    <source>
        <dbReference type="Proteomes" id="UP000320762"/>
    </source>
</evidence>
<reference evidence="12 13" key="1">
    <citation type="journal article" date="2019" name="New Phytol.">
        <title>Comparative genomics reveals unique wood-decay strategies and fruiting body development in the Schizophyllaceae.</title>
        <authorList>
            <person name="Almasi E."/>
            <person name="Sahu N."/>
            <person name="Krizsan K."/>
            <person name="Balint B."/>
            <person name="Kovacs G.M."/>
            <person name="Kiss B."/>
            <person name="Cseklye J."/>
            <person name="Drula E."/>
            <person name="Henrissat B."/>
            <person name="Nagy I."/>
            <person name="Chovatia M."/>
            <person name="Adam C."/>
            <person name="LaButti K."/>
            <person name="Lipzen A."/>
            <person name="Riley R."/>
            <person name="Grigoriev I.V."/>
            <person name="Nagy L.G."/>
        </authorList>
    </citation>
    <scope>NUCLEOTIDE SEQUENCE [LARGE SCALE GENOMIC DNA]</scope>
    <source>
        <strain evidence="12 13">NL-1724</strain>
    </source>
</reference>
<dbReference type="InterPro" id="IPR016024">
    <property type="entry name" value="ARM-type_fold"/>
</dbReference>
<comment type="subcellular location">
    <subcellularLocation>
        <location evidence="1">Cytoplasm</location>
        <location evidence="1">Cytoskeleton</location>
        <location evidence="1">Spindle</location>
    </subcellularLocation>
</comment>
<evidence type="ECO:0000256" key="8">
    <source>
        <dbReference type="ARBA" id="ARBA00023212"/>
    </source>
</evidence>
<keyword evidence="3" id="KW-0963">Cytoplasm</keyword>
<evidence type="ECO:0000259" key="11">
    <source>
        <dbReference type="SMART" id="SM01349"/>
    </source>
</evidence>
<evidence type="ECO:0000313" key="12">
    <source>
        <dbReference type="EMBL" id="TRM59412.1"/>
    </source>
</evidence>
<feature type="repeat" description="HEAT" evidence="9">
    <location>
        <begin position="137"/>
        <end position="175"/>
    </location>
</feature>
<feature type="region of interest" description="Disordered" evidence="10">
    <location>
        <begin position="381"/>
        <end position="412"/>
    </location>
</feature>
<name>A0A550C3M8_9AGAR</name>
<feature type="region of interest" description="Disordered" evidence="10">
    <location>
        <begin position="455"/>
        <end position="548"/>
    </location>
</feature>
<dbReference type="AlphaFoldDB" id="A0A550C3M8"/>
<evidence type="ECO:0000256" key="10">
    <source>
        <dbReference type="SAM" id="MobiDB-lite"/>
    </source>
</evidence>
<evidence type="ECO:0000256" key="7">
    <source>
        <dbReference type="ARBA" id="ARBA00022776"/>
    </source>
</evidence>
<organism evidence="12 13">
    <name type="scientific">Schizophyllum amplum</name>
    <dbReference type="NCBI Taxonomy" id="97359"/>
    <lineage>
        <taxon>Eukaryota</taxon>
        <taxon>Fungi</taxon>
        <taxon>Dikarya</taxon>
        <taxon>Basidiomycota</taxon>
        <taxon>Agaricomycotina</taxon>
        <taxon>Agaricomycetes</taxon>
        <taxon>Agaricomycetidae</taxon>
        <taxon>Agaricales</taxon>
        <taxon>Schizophyllaceae</taxon>
        <taxon>Schizophyllum</taxon>
    </lineage>
</organism>
<comment type="similarity">
    <text evidence="2">Belongs to the CLASP family.</text>
</comment>
<feature type="compositionally biased region" description="Polar residues" evidence="10">
    <location>
        <begin position="314"/>
        <end position="332"/>
    </location>
</feature>
<dbReference type="InterPro" id="IPR011989">
    <property type="entry name" value="ARM-like"/>
</dbReference>
<evidence type="ECO:0000256" key="2">
    <source>
        <dbReference type="ARBA" id="ARBA00009549"/>
    </source>
</evidence>
<keyword evidence="7" id="KW-0498">Mitosis</keyword>
<feature type="compositionally biased region" description="Low complexity" evidence="10">
    <location>
        <begin position="499"/>
        <end position="522"/>
    </location>
</feature>
<dbReference type="EMBL" id="VDMD01000028">
    <property type="protein sequence ID" value="TRM59412.1"/>
    <property type="molecule type" value="Genomic_DNA"/>
</dbReference>
<protein>
    <submittedName>
        <fullName evidence="12">Clasp N terminal-domain-containing protein</fullName>
    </submittedName>
</protein>
<dbReference type="Pfam" id="PF12348">
    <property type="entry name" value="CLASP_N"/>
    <property type="match status" value="1"/>
</dbReference>
<dbReference type="PROSITE" id="PS50077">
    <property type="entry name" value="HEAT_REPEAT"/>
    <property type="match status" value="1"/>
</dbReference>
<feature type="region of interest" description="Disordered" evidence="10">
    <location>
        <begin position="250"/>
        <end position="337"/>
    </location>
</feature>
<evidence type="ECO:0000256" key="4">
    <source>
        <dbReference type="ARBA" id="ARBA00022618"/>
    </source>
</evidence>
<proteinExistence type="inferred from homology"/>
<keyword evidence="6" id="KW-0677">Repeat</keyword>
<dbReference type="InterPro" id="IPR034085">
    <property type="entry name" value="TOG"/>
</dbReference>
<dbReference type="GO" id="GO:0005819">
    <property type="term" value="C:spindle"/>
    <property type="evidence" value="ECO:0007669"/>
    <property type="project" value="UniProtKB-SubCell"/>
</dbReference>
<keyword evidence="4" id="KW-0132">Cell division</keyword>
<comment type="caution">
    <text evidence="12">The sequence shown here is derived from an EMBL/GenBank/DDBJ whole genome shotgun (WGS) entry which is preliminary data.</text>
</comment>
<evidence type="ECO:0000256" key="1">
    <source>
        <dbReference type="ARBA" id="ARBA00004186"/>
    </source>
</evidence>
<accession>A0A550C3M8</accession>
<gene>
    <name evidence="12" type="ORF">BD626DRAFT_154399</name>
</gene>